<evidence type="ECO:0000256" key="6">
    <source>
        <dbReference type="ARBA" id="ARBA00043983"/>
    </source>
</evidence>
<evidence type="ECO:0000313" key="11">
    <source>
        <dbReference type="Proteomes" id="UP000659654"/>
    </source>
</evidence>
<dbReference type="GO" id="GO:0015631">
    <property type="term" value="F:tubulin binding"/>
    <property type="evidence" value="ECO:0007669"/>
    <property type="project" value="InterPro"/>
</dbReference>
<reference evidence="12" key="1">
    <citation type="submission" date="2016-11" db="UniProtKB">
        <authorList>
            <consortium name="WormBaseParasite"/>
        </authorList>
    </citation>
    <scope>IDENTIFICATION</scope>
</reference>
<evidence type="ECO:0000256" key="5">
    <source>
        <dbReference type="ARBA" id="ARBA00023273"/>
    </source>
</evidence>
<accession>A0A1I7SMT9</accession>
<protein>
    <submittedName>
        <fullName evidence="9">(pine wood nematode) hypothetical protein</fullName>
    </submittedName>
    <submittedName>
        <fullName evidence="12">IFT81_CH domain-containing protein</fullName>
    </submittedName>
</protein>
<feature type="coiled-coil region" evidence="7">
    <location>
        <begin position="474"/>
        <end position="561"/>
    </location>
</feature>
<dbReference type="InterPro" id="IPR029600">
    <property type="entry name" value="IFT81"/>
</dbReference>
<dbReference type="Gene3D" id="1.10.418.70">
    <property type="entry name" value="Intraflagellar transport protein 81, N-terminal domain"/>
    <property type="match status" value="1"/>
</dbReference>
<dbReference type="OrthoDB" id="276029at2759"/>
<dbReference type="SMR" id="A0A1I7SMT9"/>
<dbReference type="PANTHER" id="PTHR15614">
    <property type="entry name" value="INTRAFLAGELLAR TRANSPORT PROTEIN 81 HOMOLOG"/>
    <property type="match status" value="1"/>
</dbReference>
<dbReference type="EMBL" id="CAJFCV020000006">
    <property type="protein sequence ID" value="CAG9130375.1"/>
    <property type="molecule type" value="Genomic_DNA"/>
</dbReference>
<evidence type="ECO:0000256" key="7">
    <source>
        <dbReference type="SAM" id="Coils"/>
    </source>
</evidence>
<evidence type="ECO:0000256" key="2">
    <source>
        <dbReference type="ARBA" id="ARBA00022794"/>
    </source>
</evidence>
<keyword evidence="4" id="KW-0969">Cilium</keyword>
<evidence type="ECO:0000313" key="10">
    <source>
        <dbReference type="Proteomes" id="UP000095284"/>
    </source>
</evidence>
<dbReference type="InterPro" id="IPR041146">
    <property type="entry name" value="IFT81_CH"/>
</dbReference>
<dbReference type="AlphaFoldDB" id="A0A1I7SMT9"/>
<name>A0A1I7SMT9_BURXY</name>
<keyword evidence="5" id="KW-0966">Cell projection</keyword>
<keyword evidence="2" id="KW-0970">Cilium biogenesis/degradation</keyword>
<sequence length="651" mass="76285">MSSAILEGLNSDPFNLNMTPLSLESMSNQKLLQTLSDVLVWIQGTESVDIRSESPEETAIRILNALRILKYPPPRDVEQMQAWRLDILEGHKQAIYPILEWIFHDIDRLKERVYLANYLTQIDVPVEEQSPDVQQLMNRVQQKMEEFKTLHSKIVEIRTDFSHAEDIRADLKAMYEEKEQLLKSIERSKQRISHRSNLLNEISLASRFRQVTESYNDLVFQQDEQRNALINAEQRAQRLRRVLNEAMKEREIMDPTKLTQKFKQEIDVNRYLVDEKLKTDKEHLKHGIELVNKILSTANVNQDDIKNMTKQIDDLNQEIKELMLERDKNDQDEEDKLSIYRHQSAGVLRKKAAVADELNSLRQELSYLEDAVSQKKTEIMQKTGNEEFITSVQFKKYVNKMRTKSNTYKKKKLELDTLTSEMNILSRTVDILDKNWEDLKEQLVSAGRGVIENEDVRLGTAERPKTAKPHNTNLVELKNMVKELSDEVVTKRNEIDQLAGQVQETSHKRRNENESILEKKKRIKDFKENIENQKNDLNKEIRALKKNLTEIELKKDRLSRDIQRYTWFQGIVNKPNAERELMNTFDKQKHEALVEVERINTSLKNFGSLSDPAEQIVMWKSLIQLYTLKLELLKNKKGSELPLGDTQPELL</sequence>
<comment type="subcellular location">
    <subcellularLocation>
        <location evidence="1">Cell projection</location>
        <location evidence="1">Cilium</location>
    </subcellularLocation>
</comment>
<dbReference type="eggNOG" id="ENOG502QSBR">
    <property type="taxonomic scope" value="Eukaryota"/>
</dbReference>
<dbReference type="GO" id="GO:0060271">
    <property type="term" value="P:cilium assembly"/>
    <property type="evidence" value="ECO:0007669"/>
    <property type="project" value="InterPro"/>
</dbReference>
<dbReference type="GO" id="GO:0036064">
    <property type="term" value="C:ciliary basal body"/>
    <property type="evidence" value="ECO:0007669"/>
    <property type="project" value="TreeGrafter"/>
</dbReference>
<organism evidence="10 12">
    <name type="scientific">Bursaphelenchus xylophilus</name>
    <name type="common">Pinewood nematode worm</name>
    <name type="synonym">Aphelenchoides xylophilus</name>
    <dbReference type="NCBI Taxonomy" id="6326"/>
    <lineage>
        <taxon>Eukaryota</taxon>
        <taxon>Metazoa</taxon>
        <taxon>Ecdysozoa</taxon>
        <taxon>Nematoda</taxon>
        <taxon>Chromadorea</taxon>
        <taxon>Rhabditida</taxon>
        <taxon>Tylenchina</taxon>
        <taxon>Tylenchomorpha</taxon>
        <taxon>Aphelenchoidea</taxon>
        <taxon>Aphelenchoididae</taxon>
        <taxon>Bursaphelenchus</taxon>
    </lineage>
</organism>
<dbReference type="PANTHER" id="PTHR15614:SF2">
    <property type="entry name" value="INTRAFLAGELLAR TRANSPORT PROTEIN 81 HOMOLOG"/>
    <property type="match status" value="1"/>
</dbReference>
<evidence type="ECO:0000259" key="8">
    <source>
        <dbReference type="Pfam" id="PF18383"/>
    </source>
</evidence>
<evidence type="ECO:0000256" key="3">
    <source>
        <dbReference type="ARBA" id="ARBA00023054"/>
    </source>
</evidence>
<evidence type="ECO:0000256" key="4">
    <source>
        <dbReference type="ARBA" id="ARBA00023069"/>
    </source>
</evidence>
<dbReference type="Proteomes" id="UP000659654">
    <property type="component" value="Unassembled WGS sequence"/>
</dbReference>
<evidence type="ECO:0000313" key="12">
    <source>
        <dbReference type="WBParaSite" id="BXY_1437500.1"/>
    </source>
</evidence>
<proteinExistence type="inferred from homology"/>
<dbReference type="Proteomes" id="UP000582659">
    <property type="component" value="Unassembled WGS sequence"/>
</dbReference>
<dbReference type="GO" id="GO:0042073">
    <property type="term" value="P:intraciliary transport"/>
    <property type="evidence" value="ECO:0007669"/>
    <property type="project" value="InterPro"/>
</dbReference>
<feature type="coiled-coil region" evidence="7">
    <location>
        <begin position="133"/>
        <end position="195"/>
    </location>
</feature>
<feature type="coiled-coil region" evidence="7">
    <location>
        <begin position="298"/>
        <end position="378"/>
    </location>
</feature>
<comment type="similarity">
    <text evidence="6">Belongs to the IFT81 family.</text>
</comment>
<keyword evidence="3 7" id="KW-0175">Coiled coil</keyword>
<dbReference type="Pfam" id="PF18383">
    <property type="entry name" value="IFT81_CH"/>
    <property type="match status" value="1"/>
</dbReference>
<reference evidence="9" key="2">
    <citation type="submission" date="2020-09" db="EMBL/GenBank/DDBJ databases">
        <authorList>
            <person name="Kikuchi T."/>
        </authorList>
    </citation>
    <scope>NUCLEOTIDE SEQUENCE</scope>
    <source>
        <strain evidence="9">Ka4C1</strain>
    </source>
</reference>
<gene>
    <name evidence="9" type="ORF">BXYJ_LOCUS14633</name>
</gene>
<dbReference type="EMBL" id="CAJFDI010000006">
    <property type="protein sequence ID" value="CAD5234542.1"/>
    <property type="molecule type" value="Genomic_DNA"/>
</dbReference>
<keyword evidence="11" id="KW-1185">Reference proteome</keyword>
<dbReference type="GO" id="GO:0030992">
    <property type="term" value="C:intraciliary transport particle B"/>
    <property type="evidence" value="ECO:0007669"/>
    <property type="project" value="InterPro"/>
</dbReference>
<dbReference type="WBParaSite" id="BXY_1437500.1">
    <property type="protein sequence ID" value="BXY_1437500.1"/>
    <property type="gene ID" value="BXY_1437500"/>
</dbReference>
<evidence type="ECO:0000256" key="1">
    <source>
        <dbReference type="ARBA" id="ARBA00004138"/>
    </source>
</evidence>
<feature type="domain" description="IFT81 calponin homology" evidence="8">
    <location>
        <begin position="5"/>
        <end position="123"/>
    </location>
</feature>
<evidence type="ECO:0000313" key="9">
    <source>
        <dbReference type="EMBL" id="CAD5234542.1"/>
    </source>
</evidence>
<dbReference type="Proteomes" id="UP000095284">
    <property type="component" value="Unplaced"/>
</dbReference>
<feature type="coiled-coil region" evidence="7">
    <location>
        <begin position="222"/>
        <end position="249"/>
    </location>
</feature>
<dbReference type="InterPro" id="IPR043016">
    <property type="entry name" value="IFT81_N_sf"/>
</dbReference>